<proteinExistence type="predicted"/>
<dbReference type="Proteomes" id="UP001209107">
    <property type="component" value="Unassembled WGS sequence"/>
</dbReference>
<feature type="chain" id="PRO_5045371573" evidence="1">
    <location>
        <begin position="20"/>
        <end position="155"/>
    </location>
</feature>
<gene>
    <name evidence="3" type="ORF">OK344_09320</name>
</gene>
<evidence type="ECO:0000313" key="4">
    <source>
        <dbReference type="Proteomes" id="UP001209107"/>
    </source>
</evidence>
<dbReference type="Gene3D" id="2.40.128.520">
    <property type="match status" value="1"/>
</dbReference>
<keyword evidence="1" id="KW-0732">Signal</keyword>
<protein>
    <submittedName>
        <fullName evidence="3">DUF2147 domain-containing protein</fullName>
    </submittedName>
</protein>
<sequence>MLIKNLTLILYFCFFNLGAQSKSDAVLGKWLATDQSVAVEVYKQSGQYRAKVIWFDEKLGTGKPMHTRTDFENPDPKLRNRKILGMEVLEGLVYNPKKNEWEHGKIYDASSGRFWDSAAHITEQGLLKVRGYWKFKWIGKSLTFKRTNHAMLSKL</sequence>
<comment type="caution">
    <text evidence="3">The sequence shown here is derived from an EMBL/GenBank/DDBJ whole genome shotgun (WGS) entry which is preliminary data.</text>
</comment>
<keyword evidence="4" id="KW-1185">Reference proteome</keyword>
<evidence type="ECO:0000256" key="1">
    <source>
        <dbReference type="SAM" id="SignalP"/>
    </source>
</evidence>
<accession>A0ABT3JNP6</accession>
<organism evidence="3 4">
    <name type="scientific">Kaistella yananensis</name>
    <dbReference type="NCBI Taxonomy" id="2989820"/>
    <lineage>
        <taxon>Bacteria</taxon>
        <taxon>Pseudomonadati</taxon>
        <taxon>Bacteroidota</taxon>
        <taxon>Flavobacteriia</taxon>
        <taxon>Flavobacteriales</taxon>
        <taxon>Weeksellaceae</taxon>
        <taxon>Chryseobacterium group</taxon>
        <taxon>Kaistella</taxon>
    </lineage>
</organism>
<dbReference type="Pfam" id="PF09917">
    <property type="entry name" value="DUF2147"/>
    <property type="match status" value="1"/>
</dbReference>
<feature type="domain" description="DUF2147" evidence="2">
    <location>
        <begin position="28"/>
        <end position="146"/>
    </location>
</feature>
<evidence type="ECO:0000259" key="2">
    <source>
        <dbReference type="Pfam" id="PF09917"/>
    </source>
</evidence>
<evidence type="ECO:0000313" key="3">
    <source>
        <dbReference type="EMBL" id="MCW4452408.1"/>
    </source>
</evidence>
<reference evidence="3 4" key="1">
    <citation type="submission" date="2022-10" db="EMBL/GenBank/DDBJ databases">
        <title>Kaistella sp. BT-6-1-3.</title>
        <authorList>
            <person name="Ai J."/>
            <person name="Deng Z."/>
        </authorList>
    </citation>
    <scope>NUCLEOTIDE SEQUENCE [LARGE SCALE GENOMIC DNA]</scope>
    <source>
        <strain evidence="3 4">BT6-1-3</strain>
    </source>
</reference>
<dbReference type="PANTHER" id="PTHR36919">
    <property type="entry name" value="BLR1215 PROTEIN"/>
    <property type="match status" value="1"/>
</dbReference>
<dbReference type="RefSeq" id="WP_265144535.1">
    <property type="nucleotide sequence ID" value="NZ_JAPCHZ010000005.1"/>
</dbReference>
<feature type="signal peptide" evidence="1">
    <location>
        <begin position="1"/>
        <end position="19"/>
    </location>
</feature>
<dbReference type="PANTHER" id="PTHR36919:SF2">
    <property type="entry name" value="BLL6627 PROTEIN"/>
    <property type="match status" value="1"/>
</dbReference>
<dbReference type="EMBL" id="JAPCHZ010000005">
    <property type="protein sequence ID" value="MCW4452408.1"/>
    <property type="molecule type" value="Genomic_DNA"/>
</dbReference>
<dbReference type="InterPro" id="IPR019223">
    <property type="entry name" value="DUF2147"/>
</dbReference>
<name>A0ABT3JNP6_9FLAO</name>